<feature type="non-terminal residue" evidence="2">
    <location>
        <position position="1"/>
    </location>
</feature>
<dbReference type="Proteomes" id="UP001497497">
    <property type="component" value="Unassembled WGS sequence"/>
</dbReference>
<keyword evidence="1" id="KW-0802">TPR repeat</keyword>
<dbReference type="SUPFAM" id="SSF48452">
    <property type="entry name" value="TPR-like"/>
    <property type="match status" value="1"/>
</dbReference>
<dbReference type="EMBL" id="CAXITT010000010">
    <property type="protein sequence ID" value="CAL1526930.1"/>
    <property type="molecule type" value="Genomic_DNA"/>
</dbReference>
<feature type="non-terminal residue" evidence="2">
    <location>
        <position position="236"/>
    </location>
</feature>
<evidence type="ECO:0000256" key="1">
    <source>
        <dbReference type="PROSITE-ProRule" id="PRU00339"/>
    </source>
</evidence>
<dbReference type="AlphaFoldDB" id="A0AAV2H0N7"/>
<keyword evidence="3" id="KW-1185">Reference proteome</keyword>
<dbReference type="InterPro" id="IPR019734">
    <property type="entry name" value="TPR_rpt"/>
</dbReference>
<sequence length="236" mass="27126">SSDFNLGGRAYAKLAVMKSQSDRCFSDADCNLLFGELKLHNLIEKALQYGSKDAWTLSECGRILRYTDLEKAISLLEKSLAIKRHSTTLHHLGLCYELKAKQKAKYEAKRGQHRYGSNIKQKSLRFQSEIHESIEKRCAVQNIIYNRDDPCVLRAIDYYRQAIDMLYVNSPARFSLGLLLKKCERFEDALRQFDQIIDLNSRKDGTSSKQSGEKQEYLFTMTDSYEQAGLCLLELA</sequence>
<dbReference type="Gene3D" id="1.25.40.10">
    <property type="entry name" value="Tetratricopeptide repeat domain"/>
    <property type="match status" value="1"/>
</dbReference>
<organism evidence="2 3">
    <name type="scientific">Lymnaea stagnalis</name>
    <name type="common">Great pond snail</name>
    <name type="synonym">Helix stagnalis</name>
    <dbReference type="NCBI Taxonomy" id="6523"/>
    <lineage>
        <taxon>Eukaryota</taxon>
        <taxon>Metazoa</taxon>
        <taxon>Spiralia</taxon>
        <taxon>Lophotrochozoa</taxon>
        <taxon>Mollusca</taxon>
        <taxon>Gastropoda</taxon>
        <taxon>Heterobranchia</taxon>
        <taxon>Euthyneura</taxon>
        <taxon>Panpulmonata</taxon>
        <taxon>Hygrophila</taxon>
        <taxon>Lymnaeoidea</taxon>
        <taxon>Lymnaeidae</taxon>
        <taxon>Lymnaea</taxon>
    </lineage>
</organism>
<evidence type="ECO:0000313" key="3">
    <source>
        <dbReference type="Proteomes" id="UP001497497"/>
    </source>
</evidence>
<dbReference type="InterPro" id="IPR011990">
    <property type="entry name" value="TPR-like_helical_dom_sf"/>
</dbReference>
<dbReference type="PROSITE" id="PS50005">
    <property type="entry name" value="TPR"/>
    <property type="match status" value="1"/>
</dbReference>
<comment type="caution">
    <text evidence="2">The sequence shown here is derived from an EMBL/GenBank/DDBJ whole genome shotgun (WGS) entry which is preliminary data.</text>
</comment>
<name>A0AAV2H0N7_LYMST</name>
<accession>A0AAV2H0N7</accession>
<proteinExistence type="predicted"/>
<gene>
    <name evidence="2" type="ORF">GSLYS_00001107001</name>
</gene>
<protein>
    <submittedName>
        <fullName evidence="2">Uncharacterized protein</fullName>
    </submittedName>
</protein>
<reference evidence="2 3" key="1">
    <citation type="submission" date="2024-04" db="EMBL/GenBank/DDBJ databases">
        <authorList>
            <consortium name="Genoscope - CEA"/>
            <person name="William W."/>
        </authorList>
    </citation>
    <scope>NUCLEOTIDE SEQUENCE [LARGE SCALE GENOMIC DNA]</scope>
</reference>
<evidence type="ECO:0000313" key="2">
    <source>
        <dbReference type="EMBL" id="CAL1526930.1"/>
    </source>
</evidence>
<feature type="repeat" description="TPR" evidence="1">
    <location>
        <begin position="170"/>
        <end position="203"/>
    </location>
</feature>